<keyword evidence="2 7" id="KW-0812">Transmembrane</keyword>
<evidence type="ECO:0000256" key="6">
    <source>
        <dbReference type="SAM" id="Coils"/>
    </source>
</evidence>
<dbReference type="STRING" id="91604.ID47_11055"/>
<evidence type="ECO:0000256" key="1">
    <source>
        <dbReference type="ARBA" id="ARBA00004370"/>
    </source>
</evidence>
<dbReference type="eggNOG" id="COG0711">
    <property type="taxonomic scope" value="Bacteria"/>
</dbReference>
<dbReference type="Pfam" id="PF02326">
    <property type="entry name" value="YMF19"/>
    <property type="match status" value="1"/>
</dbReference>
<accession>A0A077AVH2</accession>
<protein>
    <recommendedName>
        <fullName evidence="8">ATP synthase YMF19-like N-terminal domain-containing protein</fullName>
    </recommendedName>
</protein>
<dbReference type="HOGENOM" id="CLU_1507966_0_0_5"/>
<dbReference type="Proteomes" id="UP000028926">
    <property type="component" value="Chromosome"/>
</dbReference>
<gene>
    <name evidence="9" type="ORF">ID47_11055</name>
</gene>
<dbReference type="EMBL" id="CP008941">
    <property type="protein sequence ID" value="AIK97152.1"/>
    <property type="molecule type" value="Genomic_DNA"/>
</dbReference>
<keyword evidence="5" id="KW-0066">ATP synthesis</keyword>
<dbReference type="AlphaFoldDB" id="A0A077AVH2"/>
<evidence type="ECO:0000256" key="5">
    <source>
        <dbReference type="ARBA" id="ARBA00023310"/>
    </source>
</evidence>
<dbReference type="InterPro" id="IPR003319">
    <property type="entry name" value="YMF19-like_N"/>
</dbReference>
<proteinExistence type="predicted"/>
<feature type="coiled-coil region" evidence="6">
    <location>
        <begin position="55"/>
        <end position="85"/>
    </location>
</feature>
<keyword evidence="3 7" id="KW-1133">Transmembrane helix</keyword>
<dbReference type="OrthoDB" id="9805716at2"/>
<keyword evidence="10" id="KW-1185">Reference proteome</keyword>
<feature type="transmembrane region" description="Helical" evidence="7">
    <location>
        <begin position="29"/>
        <end position="48"/>
    </location>
</feature>
<evidence type="ECO:0000256" key="3">
    <source>
        <dbReference type="ARBA" id="ARBA00022989"/>
    </source>
</evidence>
<evidence type="ECO:0000313" key="10">
    <source>
        <dbReference type="Proteomes" id="UP000028926"/>
    </source>
</evidence>
<dbReference type="GO" id="GO:0006754">
    <property type="term" value="P:ATP biosynthetic process"/>
    <property type="evidence" value="ECO:0007669"/>
    <property type="project" value="UniProtKB-KW"/>
</dbReference>
<keyword evidence="4 7" id="KW-0472">Membrane</keyword>
<sequence>MYSPRGLLLNDSERLKVPQLDASTFPSQIFWLVICFAILCFAMVAFLVPRLSQTMAVRAKELEDLRQKTDQLMNEANKLNQLNADHLQAAKMEIHAKVNQVITDLTQLKDEKIHTFEAKLQHHANEVQDKLAQDKQEILAASQDMIGHLLQDMYQTLTEQPLEAGQLAAAKTSKKKGS</sequence>
<evidence type="ECO:0000256" key="7">
    <source>
        <dbReference type="SAM" id="Phobius"/>
    </source>
</evidence>
<organism evidence="9 10">
    <name type="scientific">Candidatus Odyssella acanthamoebae</name>
    <dbReference type="NCBI Taxonomy" id="91604"/>
    <lineage>
        <taxon>Bacteria</taxon>
        <taxon>Pseudomonadati</taxon>
        <taxon>Pseudomonadota</taxon>
        <taxon>Alphaproteobacteria</taxon>
        <taxon>Holosporales</taxon>
        <taxon>Candidatus Paracaedibacteraceae</taxon>
        <taxon>Candidatus Odyssella</taxon>
    </lineage>
</organism>
<feature type="domain" description="ATP synthase YMF19-like N-terminal" evidence="8">
    <location>
        <begin position="18"/>
        <end position="89"/>
    </location>
</feature>
<reference evidence="9 10" key="1">
    <citation type="submission" date="2014-07" db="EMBL/GenBank/DDBJ databases">
        <title>Comparative genomic insights into amoeba endosymbionts belonging to the families of Holosporaceae and Candidatus Midichloriaceae within Rickettsiales.</title>
        <authorList>
            <person name="Wang Z."/>
            <person name="Wu M."/>
        </authorList>
    </citation>
    <scope>NUCLEOTIDE SEQUENCE [LARGE SCALE GENOMIC DNA]</scope>
    <source>
        <strain evidence="9">PRA3</strain>
    </source>
</reference>
<dbReference type="GO" id="GO:0016020">
    <property type="term" value="C:membrane"/>
    <property type="evidence" value="ECO:0007669"/>
    <property type="project" value="UniProtKB-SubCell"/>
</dbReference>
<dbReference type="KEGG" id="paca:ID47_11055"/>
<evidence type="ECO:0000313" key="9">
    <source>
        <dbReference type="EMBL" id="AIK97152.1"/>
    </source>
</evidence>
<name>A0A077AVH2_9PROT</name>
<evidence type="ECO:0000259" key="8">
    <source>
        <dbReference type="Pfam" id="PF02326"/>
    </source>
</evidence>
<comment type="subcellular location">
    <subcellularLocation>
        <location evidence="1">Membrane</location>
    </subcellularLocation>
</comment>
<evidence type="ECO:0000256" key="4">
    <source>
        <dbReference type="ARBA" id="ARBA00023136"/>
    </source>
</evidence>
<keyword evidence="6" id="KW-0175">Coiled coil</keyword>
<evidence type="ECO:0000256" key="2">
    <source>
        <dbReference type="ARBA" id="ARBA00022692"/>
    </source>
</evidence>